<keyword evidence="2" id="KW-0732">Signal</keyword>
<feature type="signal peptide" evidence="2">
    <location>
        <begin position="1"/>
        <end position="26"/>
    </location>
</feature>
<sequence length="166" mass="17981">MTQRNTEWARWGAALLCCGALVPAIAACGSDETPSAVTTTTTTPTAAPVSTSPLAALPSVDPYAGMPLIDHTTWTEGVDGARLLVYPTEAGRREAFPDTEERAWQEVLTHSPDADTAGMRDQFVCHWVWARMVQPNKESWNLEPWRPAVGYQATVQASCNPGGPER</sequence>
<dbReference type="Pfam" id="PF10783">
    <property type="entry name" value="DUF2599"/>
    <property type="match status" value="1"/>
</dbReference>
<accession>A0ABZ1YU72</accession>
<dbReference type="InterPro" id="IPR019719">
    <property type="entry name" value="DUF2599"/>
</dbReference>
<keyword evidence="4" id="KW-1185">Reference proteome</keyword>
<organism evidence="3 4">
    <name type="scientific">Nocardia vinacea</name>
    <dbReference type="NCBI Taxonomy" id="96468"/>
    <lineage>
        <taxon>Bacteria</taxon>
        <taxon>Bacillati</taxon>
        <taxon>Actinomycetota</taxon>
        <taxon>Actinomycetes</taxon>
        <taxon>Mycobacteriales</taxon>
        <taxon>Nocardiaceae</taxon>
        <taxon>Nocardia</taxon>
    </lineage>
</organism>
<proteinExistence type="predicted"/>
<evidence type="ECO:0000256" key="2">
    <source>
        <dbReference type="SAM" id="SignalP"/>
    </source>
</evidence>
<feature type="region of interest" description="Disordered" evidence="1">
    <location>
        <begin position="31"/>
        <end position="50"/>
    </location>
</feature>
<feature type="compositionally biased region" description="Low complexity" evidence="1">
    <location>
        <begin position="33"/>
        <end position="50"/>
    </location>
</feature>
<dbReference type="RefSeq" id="WP_327099746.1">
    <property type="nucleotide sequence ID" value="NZ_CP109149.1"/>
</dbReference>
<evidence type="ECO:0000313" key="3">
    <source>
        <dbReference type="EMBL" id="WUV46830.1"/>
    </source>
</evidence>
<feature type="chain" id="PRO_5045113029" evidence="2">
    <location>
        <begin position="27"/>
        <end position="166"/>
    </location>
</feature>
<name>A0ABZ1YU72_9NOCA</name>
<protein>
    <submittedName>
        <fullName evidence="3">DUF2599 domain-containing protein</fullName>
    </submittedName>
</protein>
<dbReference type="EMBL" id="CP109441">
    <property type="protein sequence ID" value="WUV46830.1"/>
    <property type="molecule type" value="Genomic_DNA"/>
</dbReference>
<reference evidence="3" key="1">
    <citation type="submission" date="2022-10" db="EMBL/GenBank/DDBJ databases">
        <title>The complete genomes of actinobacterial strains from the NBC collection.</title>
        <authorList>
            <person name="Joergensen T.S."/>
            <person name="Alvarez Arevalo M."/>
            <person name="Sterndorff E.B."/>
            <person name="Faurdal D."/>
            <person name="Vuksanovic O."/>
            <person name="Mourched A.-S."/>
            <person name="Charusanti P."/>
            <person name="Shaw S."/>
            <person name="Blin K."/>
            <person name="Weber T."/>
        </authorList>
    </citation>
    <scope>NUCLEOTIDE SEQUENCE</scope>
    <source>
        <strain evidence="3">NBC_01482</strain>
    </source>
</reference>
<dbReference type="PROSITE" id="PS51257">
    <property type="entry name" value="PROKAR_LIPOPROTEIN"/>
    <property type="match status" value="1"/>
</dbReference>
<gene>
    <name evidence="3" type="ORF">OG563_00775</name>
</gene>
<evidence type="ECO:0000313" key="4">
    <source>
        <dbReference type="Proteomes" id="UP001432062"/>
    </source>
</evidence>
<evidence type="ECO:0000256" key="1">
    <source>
        <dbReference type="SAM" id="MobiDB-lite"/>
    </source>
</evidence>
<dbReference type="Proteomes" id="UP001432062">
    <property type="component" value="Chromosome"/>
</dbReference>